<dbReference type="Gene3D" id="1.10.357.10">
    <property type="entry name" value="Tetracycline Repressor, domain 2"/>
    <property type="match status" value="1"/>
</dbReference>
<name>A0ABV5QHR8_9ACTN</name>
<reference evidence="4 5" key="1">
    <citation type="submission" date="2024-09" db="EMBL/GenBank/DDBJ databases">
        <authorList>
            <person name="Sun Q."/>
            <person name="Mori K."/>
        </authorList>
    </citation>
    <scope>NUCLEOTIDE SEQUENCE [LARGE SCALE GENOMIC DNA]</scope>
    <source>
        <strain evidence="4 5">JCM 4414</strain>
    </source>
</reference>
<feature type="DNA-binding region" description="H-T-H motif" evidence="2">
    <location>
        <begin position="13"/>
        <end position="32"/>
    </location>
</feature>
<gene>
    <name evidence="4" type="ORF">ACFFTP_00880</name>
</gene>
<evidence type="ECO:0000259" key="3">
    <source>
        <dbReference type="PROSITE" id="PS50977"/>
    </source>
</evidence>
<proteinExistence type="predicted"/>
<dbReference type="Pfam" id="PF00440">
    <property type="entry name" value="TetR_N"/>
    <property type="match status" value="1"/>
</dbReference>
<dbReference type="RefSeq" id="WP_345487444.1">
    <property type="nucleotide sequence ID" value="NZ_BAAAWU010000001.1"/>
</dbReference>
<feature type="domain" description="HTH tetR-type" evidence="3">
    <location>
        <begin position="1"/>
        <end position="50"/>
    </location>
</feature>
<dbReference type="PROSITE" id="PS50977">
    <property type="entry name" value="HTH_TETR_2"/>
    <property type="match status" value="1"/>
</dbReference>
<keyword evidence="1 2" id="KW-0238">DNA-binding</keyword>
<organism evidence="4 5">
    <name type="scientific">Streptomyces roseoviridis</name>
    <dbReference type="NCBI Taxonomy" id="67361"/>
    <lineage>
        <taxon>Bacteria</taxon>
        <taxon>Bacillati</taxon>
        <taxon>Actinomycetota</taxon>
        <taxon>Actinomycetes</taxon>
        <taxon>Kitasatosporales</taxon>
        <taxon>Streptomycetaceae</taxon>
        <taxon>Streptomyces</taxon>
    </lineage>
</organism>
<sequence>MELIANGRLADAGLVNICNTAGVSRGALYHHFPSIAELVAEVHAQAQDRVLALADDSFGERGADAPARFSVALGKALTEDQLVRAGLRLAADGSDSPPRLRDEVLARVRAEVLTEAPDRPERRVLADLAVVVTAGLESLGYTDTTWWSRENTERIWDVLLPLFSEDWHGGAADVPRGAAESELRRDAACVPSQ</sequence>
<evidence type="ECO:0000313" key="5">
    <source>
        <dbReference type="Proteomes" id="UP001589716"/>
    </source>
</evidence>
<dbReference type="EMBL" id="JBHMCT010000001">
    <property type="protein sequence ID" value="MFB9552748.1"/>
    <property type="molecule type" value="Genomic_DNA"/>
</dbReference>
<evidence type="ECO:0000256" key="1">
    <source>
        <dbReference type="ARBA" id="ARBA00023125"/>
    </source>
</evidence>
<keyword evidence="5" id="KW-1185">Reference proteome</keyword>
<accession>A0ABV5QHR8</accession>
<protein>
    <submittedName>
        <fullName evidence="4">TetR family transcriptional regulator</fullName>
    </submittedName>
</protein>
<comment type="caution">
    <text evidence="4">The sequence shown here is derived from an EMBL/GenBank/DDBJ whole genome shotgun (WGS) entry which is preliminary data.</text>
</comment>
<dbReference type="SUPFAM" id="SSF46689">
    <property type="entry name" value="Homeodomain-like"/>
    <property type="match status" value="1"/>
</dbReference>
<dbReference type="InterPro" id="IPR009057">
    <property type="entry name" value="Homeodomain-like_sf"/>
</dbReference>
<dbReference type="InterPro" id="IPR001647">
    <property type="entry name" value="HTH_TetR"/>
</dbReference>
<evidence type="ECO:0000313" key="4">
    <source>
        <dbReference type="EMBL" id="MFB9552748.1"/>
    </source>
</evidence>
<evidence type="ECO:0000256" key="2">
    <source>
        <dbReference type="PROSITE-ProRule" id="PRU00335"/>
    </source>
</evidence>
<dbReference type="Proteomes" id="UP001589716">
    <property type="component" value="Unassembled WGS sequence"/>
</dbReference>